<evidence type="ECO:0000313" key="4">
    <source>
        <dbReference type="Proteomes" id="UP000754644"/>
    </source>
</evidence>
<dbReference type="Pfam" id="PF00487">
    <property type="entry name" value="FA_desaturase"/>
    <property type="match status" value="1"/>
</dbReference>
<proteinExistence type="predicted"/>
<dbReference type="AlphaFoldDB" id="A0A972VXC6"/>
<feature type="transmembrane region" description="Helical" evidence="1">
    <location>
        <begin position="180"/>
        <end position="200"/>
    </location>
</feature>
<accession>A0A972VXC6</accession>
<dbReference type="InterPro" id="IPR005804">
    <property type="entry name" value="FA_desaturase_dom"/>
</dbReference>
<feature type="transmembrane region" description="Helical" evidence="1">
    <location>
        <begin position="49"/>
        <end position="68"/>
    </location>
</feature>
<keyword evidence="1" id="KW-1133">Transmembrane helix</keyword>
<dbReference type="GO" id="GO:0016717">
    <property type="term" value="F:oxidoreductase activity, acting on paired donors, with oxidation of a pair of donors resulting in the reduction of molecular oxygen to two molecules of water"/>
    <property type="evidence" value="ECO:0007669"/>
    <property type="project" value="TreeGrafter"/>
</dbReference>
<feature type="domain" description="Fatty acid desaturase" evidence="2">
    <location>
        <begin position="53"/>
        <end position="290"/>
    </location>
</feature>
<name>A0A972VXC6_9GAMM</name>
<evidence type="ECO:0000256" key="1">
    <source>
        <dbReference type="SAM" id="Phobius"/>
    </source>
</evidence>
<feature type="transmembrane region" description="Helical" evidence="1">
    <location>
        <begin position="151"/>
        <end position="168"/>
    </location>
</feature>
<dbReference type="PANTHER" id="PTHR19353">
    <property type="entry name" value="FATTY ACID DESATURASE 2"/>
    <property type="match status" value="1"/>
</dbReference>
<evidence type="ECO:0000259" key="2">
    <source>
        <dbReference type="Pfam" id="PF00487"/>
    </source>
</evidence>
<gene>
    <name evidence="3" type="ORF">HQ497_08140</name>
</gene>
<feature type="transmembrane region" description="Helical" evidence="1">
    <location>
        <begin position="23"/>
        <end position="43"/>
    </location>
</feature>
<dbReference type="PANTHER" id="PTHR19353:SF73">
    <property type="entry name" value="FATTY ACID DESATURASE"/>
    <property type="match status" value="1"/>
</dbReference>
<reference evidence="3" key="1">
    <citation type="submission" date="2020-05" db="EMBL/GenBank/DDBJ databases">
        <title>Sulfur intermediates as new biogeochemical hubs in an aquatic model microbial ecosystem.</title>
        <authorList>
            <person name="Vigneron A."/>
        </authorList>
    </citation>
    <scope>NUCLEOTIDE SEQUENCE</scope>
    <source>
        <strain evidence="3">Bin.250</strain>
    </source>
</reference>
<dbReference type="InterPro" id="IPR012171">
    <property type="entry name" value="Fatty_acid_desaturase"/>
</dbReference>
<comment type="caution">
    <text evidence="3">The sequence shown here is derived from an EMBL/GenBank/DDBJ whole genome shotgun (WGS) entry which is preliminary data.</text>
</comment>
<dbReference type="Proteomes" id="UP000754644">
    <property type="component" value="Unassembled WGS sequence"/>
</dbReference>
<dbReference type="EMBL" id="JABMOJ010000302">
    <property type="protein sequence ID" value="NQV65321.1"/>
    <property type="molecule type" value="Genomic_DNA"/>
</dbReference>
<sequence length="336" mass="38191">MQVTKTPAFVASRVFAHASYSKAFFQLGHTIAIYGMTIGLMFASLSVHYGVTLLLSLLAAAAYLRLFMIGHDCSHGSYLPHKWQNMLLGNMMGVLTNTPFQYWAGQHAMHHRSTGNLDKRGDGDVITRTVEEYVNSGWFSRLCYRVYRNPWVLFFFSAPLHFVVLQRIPLGEQSKTWGGWLSVMGTNLGILIYYGSMILIFGLKPFLLVYVPVVMLSSLGAVWLFYVQHQFEDAYWERNGVWNYHDATLEGSSFYDLPRWLHWVSGNIGYHHIHHLNPKVPNYHLPTCYDDQPALQNARKLGIVESLSTAWLALWDEKAGKMVSFSSLGAPGRTTQ</sequence>
<feature type="transmembrane region" description="Helical" evidence="1">
    <location>
        <begin position="207"/>
        <end position="226"/>
    </location>
</feature>
<evidence type="ECO:0000313" key="3">
    <source>
        <dbReference type="EMBL" id="NQV65321.1"/>
    </source>
</evidence>
<keyword evidence="1" id="KW-0812">Transmembrane</keyword>
<dbReference type="GO" id="GO:0006629">
    <property type="term" value="P:lipid metabolic process"/>
    <property type="evidence" value="ECO:0007669"/>
    <property type="project" value="InterPro"/>
</dbReference>
<dbReference type="GO" id="GO:0016020">
    <property type="term" value="C:membrane"/>
    <property type="evidence" value="ECO:0007669"/>
    <property type="project" value="TreeGrafter"/>
</dbReference>
<protein>
    <submittedName>
        <fullName evidence="3">Fatty acid desaturase</fullName>
    </submittedName>
</protein>
<keyword evidence="1" id="KW-0472">Membrane</keyword>
<organism evidence="3 4">
    <name type="scientific">SAR86 cluster bacterium</name>
    <dbReference type="NCBI Taxonomy" id="2030880"/>
    <lineage>
        <taxon>Bacteria</taxon>
        <taxon>Pseudomonadati</taxon>
        <taxon>Pseudomonadota</taxon>
        <taxon>Gammaproteobacteria</taxon>
        <taxon>SAR86 cluster</taxon>
    </lineage>
</organism>